<evidence type="ECO:0000313" key="2">
    <source>
        <dbReference type="Proteomes" id="UP000838756"/>
    </source>
</evidence>
<dbReference type="EMBL" id="CAKXAJ010026368">
    <property type="protein sequence ID" value="CAH2267564.1"/>
    <property type="molecule type" value="Genomic_DNA"/>
</dbReference>
<dbReference type="Proteomes" id="UP000838756">
    <property type="component" value="Unassembled WGS sequence"/>
</dbReference>
<gene>
    <name evidence="1" type="primary">jg11853</name>
    <name evidence="1" type="ORF">PAEG_LOCUS26080</name>
</gene>
<evidence type="ECO:0000313" key="1">
    <source>
        <dbReference type="EMBL" id="CAH2267564.1"/>
    </source>
</evidence>
<organism evidence="1 2">
    <name type="scientific">Pararge aegeria aegeria</name>
    <dbReference type="NCBI Taxonomy" id="348720"/>
    <lineage>
        <taxon>Eukaryota</taxon>
        <taxon>Metazoa</taxon>
        <taxon>Ecdysozoa</taxon>
        <taxon>Arthropoda</taxon>
        <taxon>Hexapoda</taxon>
        <taxon>Insecta</taxon>
        <taxon>Pterygota</taxon>
        <taxon>Neoptera</taxon>
        <taxon>Endopterygota</taxon>
        <taxon>Lepidoptera</taxon>
        <taxon>Glossata</taxon>
        <taxon>Ditrysia</taxon>
        <taxon>Papilionoidea</taxon>
        <taxon>Nymphalidae</taxon>
        <taxon>Satyrinae</taxon>
        <taxon>Satyrini</taxon>
        <taxon>Parargina</taxon>
        <taxon>Pararge</taxon>
    </lineage>
</organism>
<accession>A0A8S4SP23</accession>
<proteinExistence type="predicted"/>
<reference evidence="1" key="1">
    <citation type="submission" date="2022-03" db="EMBL/GenBank/DDBJ databases">
        <authorList>
            <person name="Lindestad O."/>
        </authorList>
    </citation>
    <scope>NUCLEOTIDE SEQUENCE</scope>
</reference>
<sequence length="66" mass="7199">MLVSSLKVCTGTSSMGPIRSIRNDEIRRRTRVTDSSASRKAGVALRGHIEPIDVGVPRCQNATPHR</sequence>
<comment type="caution">
    <text evidence="1">The sequence shown here is derived from an EMBL/GenBank/DDBJ whole genome shotgun (WGS) entry which is preliminary data.</text>
</comment>
<dbReference type="AlphaFoldDB" id="A0A8S4SP23"/>
<protein>
    <submittedName>
        <fullName evidence="1">Jg11853 protein</fullName>
    </submittedName>
</protein>
<name>A0A8S4SP23_9NEOP</name>
<keyword evidence="2" id="KW-1185">Reference proteome</keyword>